<feature type="domain" description="Glucose-methanol-choline oxidoreductase N-terminal" evidence="14">
    <location>
        <begin position="271"/>
        <end position="493"/>
    </location>
</feature>
<sequence>MSAEPEVKRLGAIAPLVAPLPPLSDDEVFTPEQWSTFFALCEVFIPAVLPTDDASDKGVHPSNYEKMVQEIQRYVPTGVDRQAIEKYLAEPVTSLPGMKEALRRRFLNGPKADRDGLASILSALNTTLGSVLMTGSSTPIQQQSIGTRVIIIRKWSQSYLGLFRKLHNTFAMLSKVVYLYQSDMLFKIVGYPGTHADAKRKPTYEFKFMDFSPAEAATTVNTDVVIIGSGPGAATVTNRLAKAGLRCTVLEKGYHFNSDHFPMTHADAQTHLYENFGFVVSDDATTATAAGSSFGGGGTVNWLASLQPPFAVREDWDRDHGLTHATTGAYQESFDYVCDKMGAARSIDHNALSKIKHNYANEMLLEGARKLGMEAKIVPQNTGGEEHDCGHCHMGCPSCTKKGPANLWFPEAAEHGTKFIQGCWAEKILFADDSKTATGVLGVWTSPDRTITKKITIKANRVIVSSGSLQSPLLLRRSGLANHWIGKNFHQHPLLYIYAVMPQRIDPWQGGGILTTVVTALKHGTGDGYGPVIEICAGFPTHTGTSVPISNKAPDGGVAGMKVNWAKLGHTVTFLCMVRDKDSGEVYADKNDPKTAHVKYTVSRRDTEQIVDAQIAAAKIAYVMGAKEIDALHPDIHPFVRSEKASQEVNDEAFRHWLEDVKTKGALANAESLLFHSAHQFGTCKMSGKSDDGVVDGQGRVWGYKNLWVADSSVLPTATGVNPMISTMGNADWIARGIEEEWQES</sequence>
<dbReference type="AlphaFoldDB" id="W2S2S5"/>
<dbReference type="InParanoid" id="W2S2S5"/>
<dbReference type="EC" id="1.1.3.20" evidence="5 12"/>
<evidence type="ECO:0000256" key="5">
    <source>
        <dbReference type="ARBA" id="ARBA00013125"/>
    </source>
</evidence>
<reference evidence="17 18" key="1">
    <citation type="submission" date="2013-03" db="EMBL/GenBank/DDBJ databases">
        <title>The Genome Sequence of Phialophora europaea CBS 101466.</title>
        <authorList>
            <consortium name="The Broad Institute Genomics Platform"/>
            <person name="Cuomo C."/>
            <person name="de Hoog S."/>
            <person name="Gorbushina A."/>
            <person name="Walker B."/>
            <person name="Young S.K."/>
            <person name="Zeng Q."/>
            <person name="Gargeya S."/>
            <person name="Fitzgerald M."/>
            <person name="Haas B."/>
            <person name="Abouelleil A."/>
            <person name="Allen A.W."/>
            <person name="Alvarado L."/>
            <person name="Arachchi H.M."/>
            <person name="Berlin A.M."/>
            <person name="Chapman S.B."/>
            <person name="Gainer-Dewar J."/>
            <person name="Goldberg J."/>
            <person name="Griggs A."/>
            <person name="Gujja S."/>
            <person name="Hansen M."/>
            <person name="Howarth C."/>
            <person name="Imamovic A."/>
            <person name="Ireland A."/>
            <person name="Larimer J."/>
            <person name="McCowan C."/>
            <person name="Murphy C."/>
            <person name="Pearson M."/>
            <person name="Poon T.W."/>
            <person name="Priest M."/>
            <person name="Roberts A."/>
            <person name="Saif S."/>
            <person name="Shea T."/>
            <person name="Sisk P."/>
            <person name="Sykes S."/>
            <person name="Wortman J."/>
            <person name="Nusbaum C."/>
            <person name="Birren B."/>
        </authorList>
    </citation>
    <scope>NUCLEOTIDE SEQUENCE [LARGE SCALE GENOMIC DNA]</scope>
    <source>
        <strain evidence="17 18">CBS 101466</strain>
    </source>
</reference>
<dbReference type="eggNOG" id="ENOG502QSD8">
    <property type="taxonomic scope" value="Eukaryota"/>
</dbReference>
<dbReference type="STRING" id="1220924.W2S2S5"/>
<dbReference type="GO" id="GO:0016020">
    <property type="term" value="C:membrane"/>
    <property type="evidence" value="ECO:0007669"/>
    <property type="project" value="UniProtKB-SubCell"/>
</dbReference>
<protein>
    <recommendedName>
        <fullName evidence="5 12">Long-chain-alcohol oxidase</fullName>
        <ecNumber evidence="5 12">1.1.3.20</ecNumber>
    </recommendedName>
</protein>
<dbReference type="VEuPathDB" id="FungiDB:HMPREF1541_02174"/>
<keyword evidence="18" id="KW-1185">Reference proteome</keyword>
<feature type="domain" description="FAD-dependent oxidoreductase 2 FAD-binding" evidence="15">
    <location>
        <begin position="223"/>
        <end position="258"/>
    </location>
</feature>
<feature type="domain" description="Glucose-methanol-choline oxidoreductase C-terminal" evidence="16">
    <location>
        <begin position="582"/>
        <end position="731"/>
    </location>
</feature>
<keyword evidence="8" id="KW-0274">FAD</keyword>
<dbReference type="GO" id="GO:0046577">
    <property type="term" value="F:long-chain-alcohol oxidase activity"/>
    <property type="evidence" value="ECO:0007669"/>
    <property type="project" value="UniProtKB-EC"/>
</dbReference>
<dbReference type="GeneID" id="19969513"/>
<evidence type="ECO:0000256" key="8">
    <source>
        <dbReference type="ARBA" id="ARBA00022827"/>
    </source>
</evidence>
<keyword evidence="10 12" id="KW-0560">Oxidoreductase</keyword>
<dbReference type="SUPFAM" id="SSF51905">
    <property type="entry name" value="FAD/NAD(P)-binding domain"/>
    <property type="match status" value="1"/>
</dbReference>
<dbReference type="Pfam" id="PF00890">
    <property type="entry name" value="FAD_binding_2"/>
    <property type="match status" value="1"/>
</dbReference>
<dbReference type="Gene3D" id="3.50.50.60">
    <property type="entry name" value="FAD/NAD(P)-binding domain"/>
    <property type="match status" value="2"/>
</dbReference>
<evidence type="ECO:0000256" key="7">
    <source>
        <dbReference type="ARBA" id="ARBA00022692"/>
    </source>
</evidence>
<dbReference type="InterPro" id="IPR036188">
    <property type="entry name" value="FAD/NAD-bd_sf"/>
</dbReference>
<keyword evidence="9" id="KW-1133">Transmembrane helix</keyword>
<dbReference type="InterPro" id="IPR012400">
    <property type="entry name" value="Long_Oxdase"/>
</dbReference>
<dbReference type="HOGENOM" id="CLU_008878_3_1_1"/>
<proteinExistence type="inferred from homology"/>
<organism evidence="17 18">
    <name type="scientific">Cyphellophora europaea (strain CBS 101466)</name>
    <name type="common">Phialophora europaea</name>
    <dbReference type="NCBI Taxonomy" id="1220924"/>
    <lineage>
        <taxon>Eukaryota</taxon>
        <taxon>Fungi</taxon>
        <taxon>Dikarya</taxon>
        <taxon>Ascomycota</taxon>
        <taxon>Pezizomycotina</taxon>
        <taxon>Eurotiomycetes</taxon>
        <taxon>Chaetothyriomycetidae</taxon>
        <taxon>Chaetothyriales</taxon>
        <taxon>Cyphellophoraceae</taxon>
        <taxon>Cyphellophora</taxon>
    </lineage>
</organism>
<accession>W2S2S5</accession>
<evidence type="ECO:0000256" key="9">
    <source>
        <dbReference type="ARBA" id="ARBA00022989"/>
    </source>
</evidence>
<comment type="catalytic activity">
    <reaction evidence="1 12">
        <text>a long-chain primary fatty alcohol + O2 = a long-chain fatty aldehyde + H2O2</text>
        <dbReference type="Rhea" id="RHEA:22756"/>
        <dbReference type="ChEBI" id="CHEBI:15379"/>
        <dbReference type="ChEBI" id="CHEBI:16240"/>
        <dbReference type="ChEBI" id="CHEBI:17176"/>
        <dbReference type="ChEBI" id="CHEBI:77396"/>
        <dbReference type="EC" id="1.1.3.20"/>
    </reaction>
</comment>
<dbReference type="OrthoDB" id="269227at2759"/>
<keyword evidence="7" id="KW-0812">Transmembrane</keyword>
<dbReference type="GO" id="GO:0050660">
    <property type="term" value="F:flavin adenine dinucleotide binding"/>
    <property type="evidence" value="ECO:0007669"/>
    <property type="project" value="InterPro"/>
</dbReference>
<evidence type="ECO:0000256" key="1">
    <source>
        <dbReference type="ARBA" id="ARBA00000920"/>
    </source>
</evidence>
<evidence type="ECO:0000313" key="18">
    <source>
        <dbReference type="Proteomes" id="UP000030752"/>
    </source>
</evidence>
<dbReference type="InterPro" id="IPR007867">
    <property type="entry name" value="GMC_OxRtase_C"/>
</dbReference>
<evidence type="ECO:0000259" key="16">
    <source>
        <dbReference type="Pfam" id="PF05199"/>
    </source>
</evidence>
<comment type="subcellular location">
    <subcellularLocation>
        <location evidence="3">Membrane</location>
    </subcellularLocation>
</comment>
<evidence type="ECO:0000256" key="10">
    <source>
        <dbReference type="ARBA" id="ARBA00023002"/>
    </source>
</evidence>
<dbReference type="PRINTS" id="PR00411">
    <property type="entry name" value="PNDRDTASEI"/>
</dbReference>
<evidence type="ECO:0000256" key="11">
    <source>
        <dbReference type="ARBA" id="ARBA00023136"/>
    </source>
</evidence>
<evidence type="ECO:0000256" key="6">
    <source>
        <dbReference type="ARBA" id="ARBA00022630"/>
    </source>
</evidence>
<feature type="active site" description="Proton acceptor" evidence="13">
    <location>
        <position position="679"/>
    </location>
</feature>
<keyword evidence="11" id="KW-0472">Membrane</keyword>
<dbReference type="Pfam" id="PF05199">
    <property type="entry name" value="GMC_oxred_C"/>
    <property type="match status" value="1"/>
</dbReference>
<dbReference type="Proteomes" id="UP000030752">
    <property type="component" value="Unassembled WGS sequence"/>
</dbReference>
<evidence type="ECO:0000256" key="3">
    <source>
        <dbReference type="ARBA" id="ARBA00004370"/>
    </source>
</evidence>
<dbReference type="Pfam" id="PF00732">
    <property type="entry name" value="GMC_oxred_N"/>
    <property type="match status" value="1"/>
</dbReference>
<name>W2S2S5_CYPE1</name>
<evidence type="ECO:0000256" key="12">
    <source>
        <dbReference type="PIRNR" id="PIRNR028937"/>
    </source>
</evidence>
<evidence type="ECO:0000313" key="17">
    <source>
        <dbReference type="EMBL" id="ETN43016.1"/>
    </source>
</evidence>
<dbReference type="EMBL" id="KB822718">
    <property type="protein sequence ID" value="ETN43016.1"/>
    <property type="molecule type" value="Genomic_DNA"/>
</dbReference>
<evidence type="ECO:0000256" key="2">
    <source>
        <dbReference type="ARBA" id="ARBA00003842"/>
    </source>
</evidence>
<dbReference type="PANTHER" id="PTHR46056:SF12">
    <property type="entry name" value="LONG-CHAIN-ALCOHOL OXIDASE"/>
    <property type="match status" value="1"/>
</dbReference>
<dbReference type="RefSeq" id="XP_008714752.1">
    <property type="nucleotide sequence ID" value="XM_008716530.1"/>
</dbReference>
<dbReference type="InterPro" id="IPR003953">
    <property type="entry name" value="FAD-dep_OxRdtase_2_FAD-bd"/>
</dbReference>
<gene>
    <name evidence="17" type="ORF">HMPREF1541_02174</name>
</gene>
<evidence type="ECO:0000259" key="14">
    <source>
        <dbReference type="Pfam" id="PF00732"/>
    </source>
</evidence>
<dbReference type="PIRSF" id="PIRSF028937">
    <property type="entry name" value="Lg_Ch_AO"/>
    <property type="match status" value="1"/>
</dbReference>
<dbReference type="PANTHER" id="PTHR46056">
    <property type="entry name" value="LONG-CHAIN-ALCOHOL OXIDASE"/>
    <property type="match status" value="1"/>
</dbReference>
<comment type="function">
    <text evidence="2">Long-chain fatty alcohol oxidase involved in the omega-oxidation pathway of lipid degradation.</text>
</comment>
<dbReference type="InterPro" id="IPR000172">
    <property type="entry name" value="GMC_OxRdtase_N"/>
</dbReference>
<evidence type="ECO:0000256" key="4">
    <source>
        <dbReference type="ARBA" id="ARBA00010790"/>
    </source>
</evidence>
<evidence type="ECO:0000256" key="13">
    <source>
        <dbReference type="PIRSR" id="PIRSR028937-1"/>
    </source>
</evidence>
<comment type="similarity">
    <text evidence="4 12">Belongs to the GMC oxidoreductase family.</text>
</comment>
<evidence type="ECO:0000259" key="15">
    <source>
        <dbReference type="Pfam" id="PF00890"/>
    </source>
</evidence>
<keyword evidence="6" id="KW-0285">Flavoprotein</keyword>